<dbReference type="Pfam" id="PF23562">
    <property type="entry name" value="AMP-binding_C_3"/>
    <property type="match status" value="1"/>
</dbReference>
<dbReference type="RefSeq" id="WP_036191323.1">
    <property type="nucleotide sequence ID" value="NZ_JMQN01000057.1"/>
</dbReference>
<name>A0A081FUB9_9GAMM</name>
<feature type="domain" description="AMP-dependent synthetase/ligase" evidence="2">
    <location>
        <begin position="14"/>
        <end position="346"/>
    </location>
</feature>
<dbReference type="eggNOG" id="COG1022">
    <property type="taxonomic scope" value="Bacteria"/>
</dbReference>
<sequence>MAELLAHLETLSNTHPAIRLLSDETQSLNAEALWHRVTTLSAWLSESGSRVLAVMLDNRVEWVLLDLAARHAGICMVPVPLFFSPEQISHLIEQSGADLLVTEEAIVWPGEYAIDVPEFLSALRVVHLQANTANSTDVSDVARISFTSGSTGRPKGVCLSMTNIERIAESLKMRLSPLGIERHLATLPLATLLENIAGVDVPLLSGAEVVLRRMSRLGFEGSSGFNPLRWAAAITEADPESLILIPQLLQALLALTASGGVTADRIKFIAVGGGKVASQQIEQAHALGLPVYEGYGLTENASVVAVNVPAQSRVGSVGRPFEHLELRFDVDGELYLRGDTLMLGYLGEPRRRAGEWLATGDIGYLDNDGYLYISGRRKNIFINSFGRNLSPEWVESEAISIEGIDQIALIGDARPYNVALIVSRAPDSIHSGIDQLNARLPDYARVKRWMLVEAPFSYENGCLTANGRLQRDRIQTRYRDAIEALYV</sequence>
<comment type="caution">
    <text evidence="3">The sequence shown here is derived from an EMBL/GenBank/DDBJ whole genome shotgun (WGS) entry which is preliminary data.</text>
</comment>
<dbReference type="STRING" id="1232683.ADIMK_3785"/>
<dbReference type="Pfam" id="PF00501">
    <property type="entry name" value="AMP-binding"/>
    <property type="match status" value="1"/>
</dbReference>
<proteinExistence type="predicted"/>
<dbReference type="EC" id="6.2.1.26" evidence="3"/>
<dbReference type="InterPro" id="IPR050237">
    <property type="entry name" value="ATP-dep_AMP-bd_enzyme"/>
</dbReference>
<dbReference type="Proteomes" id="UP000028252">
    <property type="component" value="Unassembled WGS sequence"/>
</dbReference>
<dbReference type="GO" id="GO:0008756">
    <property type="term" value="F:o-succinylbenzoate-CoA ligase activity"/>
    <property type="evidence" value="ECO:0007669"/>
    <property type="project" value="UniProtKB-EC"/>
</dbReference>
<dbReference type="InterPro" id="IPR042099">
    <property type="entry name" value="ANL_N_sf"/>
</dbReference>
<dbReference type="AlphaFoldDB" id="A0A081FUB9"/>
<dbReference type="Gene3D" id="3.40.50.12780">
    <property type="entry name" value="N-terminal domain of ligase-like"/>
    <property type="match status" value="1"/>
</dbReference>
<organism evidence="3 4">
    <name type="scientific">Marinobacterium lacunae</name>
    <dbReference type="NCBI Taxonomy" id="1232683"/>
    <lineage>
        <taxon>Bacteria</taxon>
        <taxon>Pseudomonadati</taxon>
        <taxon>Pseudomonadota</taxon>
        <taxon>Gammaproteobacteria</taxon>
        <taxon>Oceanospirillales</taxon>
        <taxon>Oceanospirillaceae</taxon>
        <taxon>Marinobacterium</taxon>
    </lineage>
</organism>
<protein>
    <submittedName>
        <fullName evidence="3">O-succinylbenzoic acid--CoA ligase</fullName>
        <ecNumber evidence="3">6.2.1.26</ecNumber>
    </submittedName>
</protein>
<dbReference type="EMBL" id="JMQN01000057">
    <property type="protein sequence ID" value="KEA62124.1"/>
    <property type="molecule type" value="Genomic_DNA"/>
</dbReference>
<accession>A0A081FUB9</accession>
<keyword evidence="1 3" id="KW-0436">Ligase</keyword>
<dbReference type="OrthoDB" id="9803968at2"/>
<dbReference type="SUPFAM" id="SSF56801">
    <property type="entry name" value="Acetyl-CoA synthetase-like"/>
    <property type="match status" value="1"/>
</dbReference>
<evidence type="ECO:0000313" key="3">
    <source>
        <dbReference type="EMBL" id="KEA62124.1"/>
    </source>
</evidence>
<reference evidence="3 4" key="1">
    <citation type="submission" date="2014-04" db="EMBL/GenBank/DDBJ databases">
        <title>Marinobacterium kochiensis sp. nov., isolated from sediment sample collected from Kochi backwaters in Kerala, India.</title>
        <authorList>
            <person name="Singh A."/>
            <person name="Pinnaka A.K."/>
        </authorList>
    </citation>
    <scope>NUCLEOTIDE SEQUENCE [LARGE SCALE GENOMIC DNA]</scope>
    <source>
        <strain evidence="3 4">AK27</strain>
    </source>
</reference>
<dbReference type="InterPro" id="IPR020845">
    <property type="entry name" value="AMP-binding_CS"/>
</dbReference>
<dbReference type="InterPro" id="IPR000873">
    <property type="entry name" value="AMP-dep_synth/lig_dom"/>
</dbReference>
<gene>
    <name evidence="3" type="ORF">ADIMK_3785</name>
</gene>
<keyword evidence="4" id="KW-1185">Reference proteome</keyword>
<evidence type="ECO:0000313" key="4">
    <source>
        <dbReference type="Proteomes" id="UP000028252"/>
    </source>
</evidence>
<dbReference type="PATRIC" id="fig|1232683.4.peg.3726"/>
<dbReference type="PANTHER" id="PTHR43767">
    <property type="entry name" value="LONG-CHAIN-FATTY-ACID--COA LIGASE"/>
    <property type="match status" value="1"/>
</dbReference>
<dbReference type="PROSITE" id="PS00455">
    <property type="entry name" value="AMP_BINDING"/>
    <property type="match status" value="1"/>
</dbReference>
<dbReference type="PANTHER" id="PTHR43767:SF8">
    <property type="entry name" value="LONG-CHAIN-FATTY-ACID--COA LIGASE"/>
    <property type="match status" value="1"/>
</dbReference>
<evidence type="ECO:0000256" key="1">
    <source>
        <dbReference type="ARBA" id="ARBA00022598"/>
    </source>
</evidence>
<evidence type="ECO:0000259" key="2">
    <source>
        <dbReference type="Pfam" id="PF00501"/>
    </source>
</evidence>